<accession>A0A8H2KB61</accession>
<evidence type="ECO:0000256" key="2">
    <source>
        <dbReference type="ARBA" id="ARBA00023002"/>
    </source>
</evidence>
<keyword evidence="2" id="KW-0560">Oxidoreductase</keyword>
<organism evidence="3 4">
    <name type="scientific">Rhodoglobus vestalii</name>
    <dbReference type="NCBI Taxonomy" id="193384"/>
    <lineage>
        <taxon>Bacteria</taxon>
        <taxon>Bacillati</taxon>
        <taxon>Actinomycetota</taxon>
        <taxon>Actinomycetes</taxon>
        <taxon>Micrococcales</taxon>
        <taxon>Microbacteriaceae</taxon>
        <taxon>Rhodoglobus</taxon>
    </lineage>
</organism>
<dbReference type="InterPro" id="IPR002347">
    <property type="entry name" value="SDR_fam"/>
</dbReference>
<proteinExistence type="inferred from homology"/>
<comment type="caution">
    <text evidence="3">The sequence shown here is derived from an EMBL/GenBank/DDBJ whole genome shotgun (WGS) entry which is preliminary data.</text>
</comment>
<dbReference type="OrthoDB" id="9803333at2"/>
<dbReference type="PROSITE" id="PS00061">
    <property type="entry name" value="ADH_SHORT"/>
    <property type="match status" value="1"/>
</dbReference>
<evidence type="ECO:0000313" key="4">
    <source>
        <dbReference type="Proteomes" id="UP000316560"/>
    </source>
</evidence>
<evidence type="ECO:0000256" key="1">
    <source>
        <dbReference type="ARBA" id="ARBA00006484"/>
    </source>
</evidence>
<dbReference type="Gene3D" id="3.40.50.720">
    <property type="entry name" value="NAD(P)-binding Rossmann-like Domain"/>
    <property type="match status" value="1"/>
</dbReference>
<sequence length="260" mass="26487">MSNSLAGLHILVTGGGSGIARAAAERYDREGAIVTVLNRSAPGADAVREASGGRIRTMVGDATDPETLSAAVAAAADENGKLHNLTCGVGAFDNYSRVSDLSPAELIDAAEEIWRINVGATLLAVNIAVPVLREACGSITLTLSESAFNAIGGGVLYGSSKWALRGIVDHLAAELAPVIRVNGVAPGGTGGTKFGGLSSLGQTVTADKVEGRDERIAAGTLLGITAMPEDHSGAYRFLADPVDARVVTGVVIRTDGGRRL</sequence>
<dbReference type="InterPro" id="IPR036291">
    <property type="entry name" value="NAD(P)-bd_dom_sf"/>
</dbReference>
<evidence type="ECO:0000313" key="3">
    <source>
        <dbReference type="EMBL" id="TQO20041.1"/>
    </source>
</evidence>
<dbReference type="AlphaFoldDB" id="A0A8H2KB61"/>
<reference evidence="3 4" key="1">
    <citation type="submission" date="2019-06" db="EMBL/GenBank/DDBJ databases">
        <title>Sequencing the genomes of 1000 actinobacteria strains.</title>
        <authorList>
            <person name="Klenk H.-P."/>
        </authorList>
    </citation>
    <scope>NUCLEOTIDE SEQUENCE [LARGE SCALE GENOMIC DNA]</scope>
    <source>
        <strain evidence="3 4">DSM 21947</strain>
    </source>
</reference>
<dbReference type="PANTHER" id="PTHR43008:SF4">
    <property type="entry name" value="CHAIN DEHYDROGENASE, PUTATIVE (AFU_ORTHOLOGUE AFUA_4G08710)-RELATED"/>
    <property type="match status" value="1"/>
</dbReference>
<dbReference type="Pfam" id="PF00106">
    <property type="entry name" value="adh_short"/>
    <property type="match status" value="1"/>
</dbReference>
<protein>
    <submittedName>
        <fullName evidence="3">Phthalate 3,4-dihydrodiol dehydrogenase</fullName>
    </submittedName>
</protein>
<dbReference type="InterPro" id="IPR020904">
    <property type="entry name" value="Sc_DH/Rdtase_CS"/>
</dbReference>
<name>A0A8H2KB61_9MICO</name>
<gene>
    <name evidence="3" type="ORF">FB472_1648</name>
</gene>
<dbReference type="PANTHER" id="PTHR43008">
    <property type="entry name" value="BENZIL REDUCTASE"/>
    <property type="match status" value="1"/>
</dbReference>
<dbReference type="GO" id="GO:0050664">
    <property type="term" value="F:oxidoreductase activity, acting on NAD(P)H, oxygen as acceptor"/>
    <property type="evidence" value="ECO:0007669"/>
    <property type="project" value="TreeGrafter"/>
</dbReference>
<dbReference type="Proteomes" id="UP000316560">
    <property type="component" value="Unassembled WGS sequence"/>
</dbReference>
<dbReference type="SUPFAM" id="SSF51735">
    <property type="entry name" value="NAD(P)-binding Rossmann-fold domains"/>
    <property type="match status" value="1"/>
</dbReference>
<dbReference type="EMBL" id="VFRA01000001">
    <property type="protein sequence ID" value="TQO20041.1"/>
    <property type="molecule type" value="Genomic_DNA"/>
</dbReference>
<keyword evidence="4" id="KW-1185">Reference proteome</keyword>
<comment type="similarity">
    <text evidence="1">Belongs to the short-chain dehydrogenases/reductases (SDR) family.</text>
</comment>
<dbReference type="PRINTS" id="PR00081">
    <property type="entry name" value="GDHRDH"/>
</dbReference>
<dbReference type="RefSeq" id="WP_141990448.1">
    <property type="nucleotide sequence ID" value="NZ_VFRA01000001.1"/>
</dbReference>